<dbReference type="RefSeq" id="WP_344500379.1">
    <property type="nucleotide sequence ID" value="NZ_BAAAUD010000103.1"/>
</dbReference>
<evidence type="ECO:0000313" key="3">
    <source>
        <dbReference type="EMBL" id="GAA2971456.1"/>
    </source>
</evidence>
<dbReference type="EMBL" id="BAAAUD010000103">
    <property type="protein sequence ID" value="GAA2971456.1"/>
    <property type="molecule type" value="Genomic_DNA"/>
</dbReference>
<evidence type="ECO:0000256" key="1">
    <source>
        <dbReference type="SAM" id="MobiDB-lite"/>
    </source>
</evidence>
<keyword evidence="2" id="KW-0472">Membrane</keyword>
<proteinExistence type="predicted"/>
<sequence>MVTVSLAIGLLALFFALAWFVAHTADSPPRLADVAPTAPPSPAADGSLPSQHRGGYDPNARLLGVLAIVTPLLTTIVGFYFGQRVGEAQGEATKQKAQKNQAQIISTLLERGQGSSVQALKARGLIGEPKKK</sequence>
<gene>
    <name evidence="3" type="ORF">GCM10010446_65260</name>
</gene>
<protein>
    <submittedName>
        <fullName evidence="3">Uncharacterized protein</fullName>
    </submittedName>
</protein>
<feature type="transmembrane region" description="Helical" evidence="2">
    <location>
        <begin position="62"/>
        <end position="81"/>
    </location>
</feature>
<keyword evidence="4" id="KW-1185">Reference proteome</keyword>
<evidence type="ECO:0000256" key="2">
    <source>
        <dbReference type="SAM" id="Phobius"/>
    </source>
</evidence>
<keyword evidence="2" id="KW-0812">Transmembrane</keyword>
<accession>A0ABP6K898</accession>
<reference evidence="4" key="1">
    <citation type="journal article" date="2019" name="Int. J. Syst. Evol. Microbiol.">
        <title>The Global Catalogue of Microorganisms (GCM) 10K type strain sequencing project: providing services to taxonomists for standard genome sequencing and annotation.</title>
        <authorList>
            <consortium name="The Broad Institute Genomics Platform"/>
            <consortium name="The Broad Institute Genome Sequencing Center for Infectious Disease"/>
            <person name="Wu L."/>
            <person name="Ma J."/>
        </authorList>
    </citation>
    <scope>NUCLEOTIDE SEQUENCE [LARGE SCALE GENOMIC DNA]</scope>
    <source>
        <strain evidence="4">JCM 9088</strain>
    </source>
</reference>
<name>A0ABP6K898_9ACTN</name>
<feature type="region of interest" description="Disordered" evidence="1">
    <location>
        <begin position="30"/>
        <end position="55"/>
    </location>
</feature>
<comment type="caution">
    <text evidence="3">The sequence shown here is derived from an EMBL/GenBank/DDBJ whole genome shotgun (WGS) entry which is preliminary data.</text>
</comment>
<organism evidence="3 4">
    <name type="scientific">Streptomyces enissocaesilis</name>
    <dbReference type="NCBI Taxonomy" id="332589"/>
    <lineage>
        <taxon>Bacteria</taxon>
        <taxon>Bacillati</taxon>
        <taxon>Actinomycetota</taxon>
        <taxon>Actinomycetes</taxon>
        <taxon>Kitasatosporales</taxon>
        <taxon>Streptomycetaceae</taxon>
        <taxon>Streptomyces</taxon>
        <taxon>Streptomyces rochei group</taxon>
    </lineage>
</organism>
<evidence type="ECO:0000313" key="4">
    <source>
        <dbReference type="Proteomes" id="UP001500403"/>
    </source>
</evidence>
<dbReference type="Proteomes" id="UP001500403">
    <property type="component" value="Unassembled WGS sequence"/>
</dbReference>
<keyword evidence="2" id="KW-1133">Transmembrane helix</keyword>